<feature type="transmembrane region" description="Helical" evidence="8">
    <location>
        <begin position="47"/>
        <end position="72"/>
    </location>
</feature>
<keyword evidence="5 8" id="KW-1133">Transmembrane helix</keyword>
<proteinExistence type="predicted"/>
<dbReference type="Proteomes" id="UP001589647">
    <property type="component" value="Unassembled WGS sequence"/>
</dbReference>
<dbReference type="PROSITE" id="PS50929">
    <property type="entry name" value="ABC_TM1F"/>
    <property type="match status" value="1"/>
</dbReference>
<evidence type="ECO:0000256" key="1">
    <source>
        <dbReference type="ARBA" id="ARBA00004651"/>
    </source>
</evidence>
<feature type="region of interest" description="Disordered" evidence="7">
    <location>
        <begin position="580"/>
        <end position="615"/>
    </location>
</feature>
<dbReference type="InterPro" id="IPR003593">
    <property type="entry name" value="AAA+_ATPase"/>
</dbReference>
<evidence type="ECO:0000313" key="11">
    <source>
        <dbReference type="EMBL" id="MFB9208249.1"/>
    </source>
</evidence>
<name>A0ABV5IUL7_9ACTN</name>
<dbReference type="SMART" id="SM00382">
    <property type="entry name" value="AAA"/>
    <property type="match status" value="1"/>
</dbReference>
<accession>A0ABV5IUL7</accession>
<dbReference type="SUPFAM" id="SSF52540">
    <property type="entry name" value="P-loop containing nucleoside triphosphate hydrolases"/>
    <property type="match status" value="1"/>
</dbReference>
<feature type="domain" description="ABC transmembrane type-1" evidence="10">
    <location>
        <begin position="48"/>
        <end position="316"/>
    </location>
</feature>
<reference evidence="11 12" key="1">
    <citation type="submission" date="2024-09" db="EMBL/GenBank/DDBJ databases">
        <authorList>
            <person name="Sun Q."/>
            <person name="Mori K."/>
        </authorList>
    </citation>
    <scope>NUCLEOTIDE SEQUENCE [LARGE SCALE GENOMIC DNA]</scope>
    <source>
        <strain evidence="11 12">CCM 3426</strain>
    </source>
</reference>
<feature type="compositionally biased region" description="Pro residues" evidence="7">
    <location>
        <begin position="586"/>
        <end position="597"/>
    </location>
</feature>
<dbReference type="SUPFAM" id="SSF90123">
    <property type="entry name" value="ABC transporter transmembrane region"/>
    <property type="match status" value="1"/>
</dbReference>
<dbReference type="Gene3D" id="3.40.50.300">
    <property type="entry name" value="P-loop containing nucleotide triphosphate hydrolases"/>
    <property type="match status" value="1"/>
</dbReference>
<evidence type="ECO:0000256" key="5">
    <source>
        <dbReference type="ARBA" id="ARBA00022989"/>
    </source>
</evidence>
<dbReference type="PROSITE" id="PS50893">
    <property type="entry name" value="ABC_TRANSPORTER_2"/>
    <property type="match status" value="1"/>
</dbReference>
<protein>
    <submittedName>
        <fullName evidence="11">ABC transporter ATP-binding protein</fullName>
    </submittedName>
</protein>
<dbReference type="InterPro" id="IPR027417">
    <property type="entry name" value="P-loop_NTPase"/>
</dbReference>
<feature type="transmembrane region" description="Helical" evidence="8">
    <location>
        <begin position="84"/>
        <end position="110"/>
    </location>
</feature>
<evidence type="ECO:0000256" key="7">
    <source>
        <dbReference type="SAM" id="MobiDB-lite"/>
    </source>
</evidence>
<dbReference type="GO" id="GO:0005524">
    <property type="term" value="F:ATP binding"/>
    <property type="evidence" value="ECO:0007669"/>
    <property type="project" value="UniProtKB-KW"/>
</dbReference>
<dbReference type="Pfam" id="PF00664">
    <property type="entry name" value="ABC_membrane"/>
    <property type="match status" value="1"/>
</dbReference>
<feature type="transmembrane region" description="Helical" evidence="8">
    <location>
        <begin position="270"/>
        <end position="290"/>
    </location>
</feature>
<sequence length="615" mass="63197">MSEQVAGAPRDQATYRHADGVPRSTDGVLRSADGVLWFAARGAWGPLAVTALSAVVCSAAALATPAVLAAAVDGVLAGEGGRAAWLLASLLAVTVCADLVLALAGAATAASATSALRLRYVTHVLTLGASGARAHPVGELTNRLVNNTATVASVPLTLLSLATGLLTSAGGIVALLVTDWWTGVAFLAAVPVAAIITRVFVTRLSGLYGRYQEAQGRLAARLTEALAGIRTIRASGTAEREITRVLAPLADLSGAGHGLWRAQARGVWQLALLLPLVEVLVLAVAGLGLLDGRLEPGQLLSVAGYTALGLGLLGQIDGLTGLANARSAARRVAEVLALPSPAPGTRPLPAGPGALSFRGVTVIRADAVLLDGIDLEIPAGALTAVVGRSGAGKTTLALLAGRLTDPDRGTVLLDGHDLADVHPDALRDAVAYAFERPVLLGGDLASAIGYGDPGLDREAVRRAARAAYVDEVVLRLPHGYETPADAAPLSGGELQRLGLARALVRRPRLTVLDDATSSLDTVTEAQVTRTLVAGMRGSTRLVVAHRATTAARADLVVWLDSGRIRAQGTHQDLWRHPDYRTLFSPTPEPPAPEPPAPEAISGGVAGKEDPWPARP</sequence>
<keyword evidence="3" id="KW-0547">Nucleotide-binding</keyword>
<keyword evidence="6 8" id="KW-0472">Membrane</keyword>
<dbReference type="InterPro" id="IPR017871">
    <property type="entry name" value="ABC_transporter-like_CS"/>
</dbReference>
<feature type="transmembrane region" description="Helical" evidence="8">
    <location>
        <begin position="183"/>
        <end position="201"/>
    </location>
</feature>
<dbReference type="RefSeq" id="WP_189648379.1">
    <property type="nucleotide sequence ID" value="NZ_BMRC01000007.1"/>
</dbReference>
<dbReference type="EMBL" id="JBHMEI010000067">
    <property type="protein sequence ID" value="MFB9208249.1"/>
    <property type="molecule type" value="Genomic_DNA"/>
</dbReference>
<gene>
    <name evidence="11" type="ORF">ACFFV7_44205</name>
</gene>
<dbReference type="InterPro" id="IPR039421">
    <property type="entry name" value="Type_1_exporter"/>
</dbReference>
<dbReference type="Gene3D" id="1.20.1560.10">
    <property type="entry name" value="ABC transporter type 1, transmembrane domain"/>
    <property type="match status" value="1"/>
</dbReference>
<evidence type="ECO:0000256" key="3">
    <source>
        <dbReference type="ARBA" id="ARBA00022741"/>
    </source>
</evidence>
<organism evidence="11 12">
    <name type="scientific">Nonomuraea spiralis</name>
    <dbReference type="NCBI Taxonomy" id="46182"/>
    <lineage>
        <taxon>Bacteria</taxon>
        <taxon>Bacillati</taxon>
        <taxon>Actinomycetota</taxon>
        <taxon>Actinomycetes</taxon>
        <taxon>Streptosporangiales</taxon>
        <taxon>Streptosporangiaceae</taxon>
        <taxon>Nonomuraea</taxon>
    </lineage>
</organism>
<evidence type="ECO:0000256" key="4">
    <source>
        <dbReference type="ARBA" id="ARBA00022840"/>
    </source>
</evidence>
<evidence type="ECO:0000259" key="9">
    <source>
        <dbReference type="PROSITE" id="PS50893"/>
    </source>
</evidence>
<comment type="caution">
    <text evidence="11">The sequence shown here is derived from an EMBL/GenBank/DDBJ whole genome shotgun (WGS) entry which is preliminary data.</text>
</comment>
<dbReference type="Pfam" id="PF00005">
    <property type="entry name" value="ABC_tran"/>
    <property type="match status" value="1"/>
</dbReference>
<dbReference type="PROSITE" id="PS00211">
    <property type="entry name" value="ABC_TRANSPORTER_1"/>
    <property type="match status" value="1"/>
</dbReference>
<evidence type="ECO:0000313" key="12">
    <source>
        <dbReference type="Proteomes" id="UP001589647"/>
    </source>
</evidence>
<keyword evidence="2 8" id="KW-0812">Transmembrane</keyword>
<dbReference type="PANTHER" id="PTHR43394">
    <property type="entry name" value="ATP-DEPENDENT PERMEASE MDL1, MITOCHONDRIAL"/>
    <property type="match status" value="1"/>
</dbReference>
<evidence type="ECO:0000259" key="10">
    <source>
        <dbReference type="PROSITE" id="PS50929"/>
    </source>
</evidence>
<feature type="compositionally biased region" description="Basic and acidic residues" evidence="7">
    <location>
        <begin position="606"/>
        <end position="615"/>
    </location>
</feature>
<feature type="domain" description="ABC transporter" evidence="9">
    <location>
        <begin position="355"/>
        <end position="586"/>
    </location>
</feature>
<dbReference type="InterPro" id="IPR003439">
    <property type="entry name" value="ABC_transporter-like_ATP-bd"/>
</dbReference>
<evidence type="ECO:0000256" key="2">
    <source>
        <dbReference type="ARBA" id="ARBA00022692"/>
    </source>
</evidence>
<dbReference type="PANTHER" id="PTHR43394:SF1">
    <property type="entry name" value="ATP-BINDING CASSETTE SUB-FAMILY B MEMBER 10, MITOCHONDRIAL"/>
    <property type="match status" value="1"/>
</dbReference>
<feature type="transmembrane region" description="Helical" evidence="8">
    <location>
        <begin position="156"/>
        <end position="177"/>
    </location>
</feature>
<evidence type="ECO:0000256" key="6">
    <source>
        <dbReference type="ARBA" id="ARBA00023136"/>
    </source>
</evidence>
<comment type="subcellular location">
    <subcellularLocation>
        <location evidence="1">Cell membrane</location>
        <topology evidence="1">Multi-pass membrane protein</topology>
    </subcellularLocation>
</comment>
<evidence type="ECO:0000256" key="8">
    <source>
        <dbReference type="SAM" id="Phobius"/>
    </source>
</evidence>
<dbReference type="InterPro" id="IPR011527">
    <property type="entry name" value="ABC1_TM_dom"/>
</dbReference>
<dbReference type="InterPro" id="IPR036640">
    <property type="entry name" value="ABC1_TM_sf"/>
</dbReference>
<keyword evidence="4 11" id="KW-0067">ATP-binding</keyword>
<keyword evidence="12" id="KW-1185">Reference proteome</keyword>